<gene>
    <name evidence="1" type="ORF">RHMOL_Rhmol10G0160800</name>
</gene>
<dbReference type="Proteomes" id="UP001062846">
    <property type="component" value="Chromosome 10"/>
</dbReference>
<organism evidence="1 2">
    <name type="scientific">Rhododendron molle</name>
    <name type="common">Chinese azalea</name>
    <name type="synonym">Azalea mollis</name>
    <dbReference type="NCBI Taxonomy" id="49168"/>
    <lineage>
        <taxon>Eukaryota</taxon>
        <taxon>Viridiplantae</taxon>
        <taxon>Streptophyta</taxon>
        <taxon>Embryophyta</taxon>
        <taxon>Tracheophyta</taxon>
        <taxon>Spermatophyta</taxon>
        <taxon>Magnoliopsida</taxon>
        <taxon>eudicotyledons</taxon>
        <taxon>Gunneridae</taxon>
        <taxon>Pentapetalae</taxon>
        <taxon>asterids</taxon>
        <taxon>Ericales</taxon>
        <taxon>Ericaceae</taxon>
        <taxon>Ericoideae</taxon>
        <taxon>Rhodoreae</taxon>
        <taxon>Rhododendron</taxon>
    </lineage>
</organism>
<keyword evidence="2" id="KW-1185">Reference proteome</keyword>
<proteinExistence type="predicted"/>
<dbReference type="EMBL" id="CM046397">
    <property type="protein sequence ID" value="KAI8535272.1"/>
    <property type="molecule type" value="Genomic_DNA"/>
</dbReference>
<evidence type="ECO:0000313" key="1">
    <source>
        <dbReference type="EMBL" id="KAI8535272.1"/>
    </source>
</evidence>
<name>A0ACC0M3Z9_RHOML</name>
<evidence type="ECO:0000313" key="2">
    <source>
        <dbReference type="Proteomes" id="UP001062846"/>
    </source>
</evidence>
<comment type="caution">
    <text evidence="1">The sequence shown here is derived from an EMBL/GenBank/DDBJ whole genome shotgun (WGS) entry which is preliminary data.</text>
</comment>
<reference evidence="1" key="1">
    <citation type="submission" date="2022-02" db="EMBL/GenBank/DDBJ databases">
        <title>Plant Genome Project.</title>
        <authorList>
            <person name="Zhang R.-G."/>
        </authorList>
    </citation>
    <scope>NUCLEOTIDE SEQUENCE</scope>
    <source>
        <strain evidence="1">AT1</strain>
    </source>
</reference>
<sequence>MTFGLEKLFGVSLVGINRESDRHYLSCMTKHNTFLIDHLPDSEEWAGYVAVSGNFMFGPGESVDTATMVQFEPGAPGR</sequence>
<accession>A0ACC0M3Z9</accession>
<protein>
    <submittedName>
        <fullName evidence="1">Uncharacterized protein</fullName>
    </submittedName>
</protein>